<accession>A0A5F9D7Y6</accession>
<sequence length="113" mass="12866">MSTLQNWLSFYENYVFDGKVTGQFYRKDGLPIPELTQVQAMITKGLEAIKQEWPKPLGPCTYMKDPEETPGSWLWISPAPAIAAIWEVNQQMEDLPPTLPPPRFCLSVTLPLK</sequence>
<dbReference type="EMBL" id="AAGW02032614">
    <property type="status" value="NOT_ANNOTATED_CDS"/>
    <property type="molecule type" value="Genomic_DNA"/>
</dbReference>
<organism evidence="1 2">
    <name type="scientific">Oryctolagus cuniculus</name>
    <name type="common">Rabbit</name>
    <dbReference type="NCBI Taxonomy" id="9986"/>
    <lineage>
        <taxon>Eukaryota</taxon>
        <taxon>Metazoa</taxon>
        <taxon>Chordata</taxon>
        <taxon>Craniata</taxon>
        <taxon>Vertebrata</taxon>
        <taxon>Euteleostomi</taxon>
        <taxon>Mammalia</taxon>
        <taxon>Eutheria</taxon>
        <taxon>Euarchontoglires</taxon>
        <taxon>Glires</taxon>
        <taxon>Lagomorpha</taxon>
        <taxon>Leporidae</taxon>
        <taxon>Oryctolagus</taxon>
    </lineage>
</organism>
<dbReference type="InParanoid" id="A0A5F9D7Y6"/>
<dbReference type="Bgee" id="ENSOCUG00000032240">
    <property type="expression patterns" value="Expressed in uterus and 2 other cell types or tissues"/>
</dbReference>
<name>A0A5F9D7Y6_RABIT</name>
<reference evidence="1" key="2">
    <citation type="submission" date="2025-08" db="UniProtKB">
        <authorList>
            <consortium name="Ensembl"/>
        </authorList>
    </citation>
    <scope>IDENTIFICATION</scope>
    <source>
        <strain evidence="1">Thorbecke</strain>
    </source>
</reference>
<evidence type="ECO:0000313" key="1">
    <source>
        <dbReference type="Ensembl" id="ENSOCUP00000042347.1"/>
    </source>
</evidence>
<keyword evidence="2" id="KW-1185">Reference proteome</keyword>
<proteinExistence type="predicted"/>
<protein>
    <submittedName>
        <fullName evidence="1">Uncharacterized protein</fullName>
    </submittedName>
</protein>
<reference evidence="1 2" key="1">
    <citation type="journal article" date="2011" name="Nature">
        <title>A high-resolution map of human evolutionary constraint using 29 mammals.</title>
        <authorList>
            <person name="Lindblad-Toh K."/>
            <person name="Garber M."/>
            <person name="Zuk O."/>
            <person name="Lin M.F."/>
            <person name="Parker B.J."/>
            <person name="Washietl S."/>
            <person name="Kheradpour P."/>
            <person name="Ernst J."/>
            <person name="Jordan G."/>
            <person name="Mauceli E."/>
            <person name="Ward L.D."/>
            <person name="Lowe C.B."/>
            <person name="Holloway A.K."/>
            <person name="Clamp M."/>
            <person name="Gnerre S."/>
            <person name="Alfoldi J."/>
            <person name="Beal K."/>
            <person name="Chang J."/>
            <person name="Clawson H."/>
            <person name="Cuff J."/>
            <person name="Di Palma F."/>
            <person name="Fitzgerald S."/>
            <person name="Flicek P."/>
            <person name="Guttman M."/>
            <person name="Hubisz M.J."/>
            <person name="Jaffe D.B."/>
            <person name="Jungreis I."/>
            <person name="Kent W.J."/>
            <person name="Kostka D."/>
            <person name="Lara M."/>
            <person name="Martins A.L."/>
            <person name="Massingham T."/>
            <person name="Moltke I."/>
            <person name="Raney B.J."/>
            <person name="Rasmussen M.D."/>
            <person name="Robinson J."/>
            <person name="Stark A."/>
            <person name="Vilella A.J."/>
            <person name="Wen J."/>
            <person name="Xie X."/>
            <person name="Zody M.C."/>
            <person name="Baldwin J."/>
            <person name="Bloom T."/>
            <person name="Chin C.W."/>
            <person name="Heiman D."/>
            <person name="Nicol R."/>
            <person name="Nusbaum C."/>
            <person name="Young S."/>
            <person name="Wilkinson J."/>
            <person name="Worley K.C."/>
            <person name="Kovar C.L."/>
            <person name="Muzny D.M."/>
            <person name="Gibbs R.A."/>
            <person name="Cree A."/>
            <person name="Dihn H.H."/>
            <person name="Fowler G."/>
            <person name="Jhangiani S."/>
            <person name="Joshi V."/>
            <person name="Lee S."/>
            <person name="Lewis L.R."/>
            <person name="Nazareth L.V."/>
            <person name="Okwuonu G."/>
            <person name="Santibanez J."/>
            <person name="Warren W.C."/>
            <person name="Mardis E.R."/>
            <person name="Weinstock G.M."/>
            <person name="Wilson R.K."/>
            <person name="Delehaunty K."/>
            <person name="Dooling D."/>
            <person name="Fronik C."/>
            <person name="Fulton L."/>
            <person name="Fulton B."/>
            <person name="Graves T."/>
            <person name="Minx P."/>
            <person name="Sodergren E."/>
            <person name="Birney E."/>
            <person name="Margulies E.H."/>
            <person name="Herrero J."/>
            <person name="Green E.D."/>
            <person name="Haussler D."/>
            <person name="Siepel A."/>
            <person name="Goldman N."/>
            <person name="Pollard K.S."/>
            <person name="Pedersen J.S."/>
            <person name="Lander E.S."/>
            <person name="Kellis M."/>
        </authorList>
    </citation>
    <scope>NUCLEOTIDE SEQUENCE [LARGE SCALE GENOMIC DNA]</scope>
    <source>
        <strain evidence="1 2">Thorbecke inbred</strain>
    </source>
</reference>
<dbReference type="AlphaFoldDB" id="A0A5F9D7Y6"/>
<dbReference type="Proteomes" id="UP000001811">
    <property type="component" value="Chromosome 1"/>
</dbReference>
<reference evidence="1" key="3">
    <citation type="submission" date="2025-09" db="UniProtKB">
        <authorList>
            <consortium name="Ensembl"/>
        </authorList>
    </citation>
    <scope>IDENTIFICATION</scope>
    <source>
        <strain evidence="1">Thorbecke</strain>
    </source>
</reference>
<dbReference type="Ensembl" id="ENSOCUT00000040235.1">
    <property type="protein sequence ID" value="ENSOCUP00000042347.1"/>
    <property type="gene ID" value="ENSOCUG00000032240.1"/>
</dbReference>
<evidence type="ECO:0000313" key="2">
    <source>
        <dbReference type="Proteomes" id="UP000001811"/>
    </source>
</evidence>